<keyword evidence="4" id="KW-0808">Transferase</keyword>
<dbReference type="PROSITE" id="PS50194">
    <property type="entry name" value="FILAMIN_REPEAT"/>
    <property type="match status" value="1"/>
</dbReference>
<dbReference type="InterPro" id="IPR017868">
    <property type="entry name" value="Filamin/ABP280_repeat-like"/>
</dbReference>
<evidence type="ECO:0000313" key="13">
    <source>
        <dbReference type="EMBL" id="KAK6185199.1"/>
    </source>
</evidence>
<evidence type="ECO:0000259" key="12">
    <source>
        <dbReference type="SMART" id="SM00672"/>
    </source>
</evidence>
<name>A0AAN8JYL1_PATCE</name>
<dbReference type="SMART" id="SM00672">
    <property type="entry name" value="CAP10"/>
    <property type="match status" value="1"/>
</dbReference>
<dbReference type="GO" id="GO:0046527">
    <property type="term" value="F:glucosyltransferase activity"/>
    <property type="evidence" value="ECO:0007669"/>
    <property type="project" value="TreeGrafter"/>
</dbReference>
<comment type="catalytic activity">
    <reaction evidence="9">
        <text>L-seryl-[EGF-like domain protein] + UDP-alpha-D-glucose = 3-O-(beta-D-glucosyl)-L-seryl-[EGF-like domain protein] + UDP + H(+)</text>
        <dbReference type="Rhea" id="RHEA:58116"/>
        <dbReference type="Rhea" id="RHEA-COMP:14610"/>
        <dbReference type="Rhea" id="RHEA-COMP:16010"/>
        <dbReference type="ChEBI" id="CHEBI:15378"/>
        <dbReference type="ChEBI" id="CHEBI:29999"/>
        <dbReference type="ChEBI" id="CHEBI:58223"/>
        <dbReference type="ChEBI" id="CHEBI:58885"/>
        <dbReference type="ChEBI" id="CHEBI:140576"/>
    </reaction>
</comment>
<dbReference type="EMBL" id="JAZGQO010000006">
    <property type="protein sequence ID" value="KAK6185199.1"/>
    <property type="molecule type" value="Genomic_DNA"/>
</dbReference>
<evidence type="ECO:0000256" key="1">
    <source>
        <dbReference type="ARBA" id="ARBA00004922"/>
    </source>
</evidence>
<dbReference type="InterPro" id="IPR051091">
    <property type="entry name" value="O-Glucosyltr/Glycosyltrsf_90"/>
</dbReference>
<gene>
    <name evidence="13" type="ORF">SNE40_007486</name>
</gene>
<evidence type="ECO:0000256" key="9">
    <source>
        <dbReference type="ARBA" id="ARBA00049246"/>
    </source>
</evidence>
<keyword evidence="3" id="KW-0328">Glycosyltransferase</keyword>
<dbReference type="InterPro" id="IPR001298">
    <property type="entry name" value="Filamin/ABP280_rpt"/>
</dbReference>
<evidence type="ECO:0000256" key="4">
    <source>
        <dbReference type="ARBA" id="ARBA00022679"/>
    </source>
</evidence>
<feature type="chain" id="PRO_5042833587" description="Glycosyl transferase CAP10 domain-containing protein" evidence="11">
    <location>
        <begin position="27"/>
        <end position="505"/>
    </location>
</feature>
<accession>A0AAN8JYL1</accession>
<evidence type="ECO:0000256" key="2">
    <source>
        <dbReference type="ARBA" id="ARBA00006063"/>
    </source>
</evidence>
<dbReference type="Pfam" id="PF05686">
    <property type="entry name" value="Glyco_transf_90"/>
    <property type="match status" value="1"/>
</dbReference>
<proteinExistence type="inferred from homology"/>
<evidence type="ECO:0000256" key="6">
    <source>
        <dbReference type="ARBA" id="ARBA00022824"/>
    </source>
</evidence>
<evidence type="ECO:0000256" key="10">
    <source>
        <dbReference type="PROSITE-ProRule" id="PRU00087"/>
    </source>
</evidence>
<comment type="catalytic activity">
    <reaction evidence="8">
        <text>L-seryl-[EGF-like domain protein] + UDP-alpha-D-xylose = 3-O-(beta-D-xylosyl)-L-seryl-[EGF-like domain protein] + UDP + H(+)</text>
        <dbReference type="Rhea" id="RHEA:62016"/>
        <dbReference type="Rhea" id="RHEA-COMP:16010"/>
        <dbReference type="Rhea" id="RHEA-COMP:16011"/>
        <dbReference type="ChEBI" id="CHEBI:15378"/>
        <dbReference type="ChEBI" id="CHEBI:29999"/>
        <dbReference type="ChEBI" id="CHEBI:57632"/>
        <dbReference type="ChEBI" id="CHEBI:58223"/>
        <dbReference type="ChEBI" id="CHEBI:132085"/>
    </reaction>
</comment>
<dbReference type="PANTHER" id="PTHR12203:SF122">
    <property type="entry name" value="GLYCOSYL TRANSFERASE CAP10 DOMAIN-CONTAINING PROTEIN"/>
    <property type="match status" value="1"/>
</dbReference>
<evidence type="ECO:0000313" key="14">
    <source>
        <dbReference type="Proteomes" id="UP001347796"/>
    </source>
</evidence>
<dbReference type="Gene3D" id="2.60.40.10">
    <property type="entry name" value="Immunoglobulins"/>
    <property type="match status" value="1"/>
</dbReference>
<evidence type="ECO:0000256" key="8">
    <source>
        <dbReference type="ARBA" id="ARBA00047553"/>
    </source>
</evidence>
<dbReference type="SMART" id="SM00557">
    <property type="entry name" value="IG_FLMN"/>
    <property type="match status" value="1"/>
</dbReference>
<evidence type="ECO:0000256" key="11">
    <source>
        <dbReference type="SAM" id="SignalP"/>
    </source>
</evidence>
<dbReference type="AlphaFoldDB" id="A0AAN8JYL1"/>
<evidence type="ECO:0000256" key="3">
    <source>
        <dbReference type="ARBA" id="ARBA00022676"/>
    </source>
</evidence>
<feature type="repeat" description="Filamin" evidence="10">
    <location>
        <begin position="24"/>
        <end position="130"/>
    </location>
</feature>
<dbReference type="FunFam" id="2.60.40.10:FF:000419">
    <property type="entry name" value="KDEL (Lys-Asp-Glu-Leu) containing 1"/>
    <property type="match status" value="1"/>
</dbReference>
<keyword evidence="14" id="KW-1185">Reference proteome</keyword>
<evidence type="ECO:0000256" key="5">
    <source>
        <dbReference type="ARBA" id="ARBA00022729"/>
    </source>
</evidence>
<dbReference type="InterPro" id="IPR014756">
    <property type="entry name" value="Ig_E-set"/>
</dbReference>
<comment type="pathway">
    <text evidence="1">Protein modification; protein glycosylation.</text>
</comment>
<dbReference type="GO" id="GO:0012505">
    <property type="term" value="C:endomembrane system"/>
    <property type="evidence" value="ECO:0007669"/>
    <property type="project" value="TreeGrafter"/>
</dbReference>
<dbReference type="InterPro" id="IPR013783">
    <property type="entry name" value="Ig-like_fold"/>
</dbReference>
<reference evidence="13 14" key="1">
    <citation type="submission" date="2024-01" db="EMBL/GenBank/DDBJ databases">
        <title>The genome of the rayed Mediterranean limpet Patella caerulea (Linnaeus, 1758).</title>
        <authorList>
            <person name="Anh-Thu Weber A."/>
            <person name="Halstead-Nussloch G."/>
        </authorList>
    </citation>
    <scope>NUCLEOTIDE SEQUENCE [LARGE SCALE GENOMIC DNA]</scope>
    <source>
        <strain evidence="13">AATW-2023a</strain>
        <tissue evidence="13">Whole specimen</tissue>
    </source>
</reference>
<dbReference type="PANTHER" id="PTHR12203">
    <property type="entry name" value="KDEL LYS-ASP-GLU-LEU CONTAINING - RELATED"/>
    <property type="match status" value="1"/>
</dbReference>
<comment type="similarity">
    <text evidence="2">Belongs to the KDELC family.</text>
</comment>
<organism evidence="13 14">
    <name type="scientific">Patella caerulea</name>
    <name type="common">Rayed Mediterranean limpet</name>
    <dbReference type="NCBI Taxonomy" id="87958"/>
    <lineage>
        <taxon>Eukaryota</taxon>
        <taxon>Metazoa</taxon>
        <taxon>Spiralia</taxon>
        <taxon>Lophotrochozoa</taxon>
        <taxon>Mollusca</taxon>
        <taxon>Gastropoda</taxon>
        <taxon>Patellogastropoda</taxon>
        <taxon>Patelloidea</taxon>
        <taxon>Patellidae</taxon>
        <taxon>Patella</taxon>
    </lineage>
</organism>
<dbReference type="SUPFAM" id="SSF81296">
    <property type="entry name" value="E set domains"/>
    <property type="match status" value="1"/>
</dbReference>
<keyword evidence="5 11" id="KW-0732">Signal</keyword>
<feature type="signal peptide" evidence="11">
    <location>
        <begin position="1"/>
        <end position="26"/>
    </location>
</feature>
<protein>
    <recommendedName>
        <fullName evidence="12">Glycosyl transferase CAP10 domain-containing protein</fullName>
    </recommendedName>
</protein>
<dbReference type="InterPro" id="IPR006598">
    <property type="entry name" value="CAP10"/>
</dbReference>
<keyword evidence="7" id="KW-0325">Glycoprotein</keyword>
<sequence>MQVPIPYRDVNLISLVMLVILKVVLAKDMPKVLVWGPGLHSRIVLPVRYFFIQVQNENGENVTQSLGEKAFEVTLDQPNGNRVRAWRQVLDRNDGSYIVRFRMYESHSDLSINILYNGNHIGDSPYKLKGMTYHEKCYCPIKSTKNWLKELKCEENYHQMDEDLSQFNHIDMSQVSKAAVSRFSNAGQHSLCHYKIINNQIYRKTYGEHVGFKMFTDAIFLSITRKVKLPDVEFFVNLGDWPLVKKGKKADLLPIFSWCGSDDSHDIVMPTYDITEATLEMMGRISLDIFSTQANSDPKWEDKIERGFWRGRDSRQERLDLVMMSRKNPDLINASLTNMFFFPKDEEKYGKIVKAISFFDFFKYKYQINIDGTVAAYRLPYLLAGSSVVFKQDSPYYEHFYHQLKPDVHYVSFKRDLSNLLEKIRWAKENDEEVKNIAKNANNFVRENLNPKDIYCYHVKLFDKYSKLLKFKPKLEDGFELVQQPTGIDSNCDCKRKDKKKKDEL</sequence>
<keyword evidence="6" id="KW-0256">Endoplasmic reticulum</keyword>
<comment type="caution">
    <text evidence="13">The sequence shown here is derived from an EMBL/GenBank/DDBJ whole genome shotgun (WGS) entry which is preliminary data.</text>
</comment>
<feature type="domain" description="Glycosyl transferase CAP10" evidence="12">
    <location>
        <begin position="228"/>
        <end position="472"/>
    </location>
</feature>
<dbReference type="Proteomes" id="UP001347796">
    <property type="component" value="Unassembled WGS sequence"/>
</dbReference>
<evidence type="ECO:0000256" key="7">
    <source>
        <dbReference type="ARBA" id="ARBA00023180"/>
    </source>
</evidence>
<dbReference type="Pfam" id="PF00630">
    <property type="entry name" value="Filamin"/>
    <property type="match status" value="1"/>
</dbReference>